<feature type="compositionally biased region" description="Polar residues" evidence="1">
    <location>
        <begin position="8"/>
        <end position="17"/>
    </location>
</feature>
<evidence type="ECO:0000256" key="1">
    <source>
        <dbReference type="SAM" id="MobiDB-lite"/>
    </source>
</evidence>
<dbReference type="EMBL" id="CAAALY010003608">
    <property type="protein sequence ID" value="VEL08297.1"/>
    <property type="molecule type" value="Genomic_DNA"/>
</dbReference>
<protein>
    <submittedName>
        <fullName evidence="2">Uncharacterized protein</fullName>
    </submittedName>
</protein>
<comment type="caution">
    <text evidence="2">The sequence shown here is derived from an EMBL/GenBank/DDBJ whole genome shotgun (WGS) entry which is preliminary data.</text>
</comment>
<feature type="compositionally biased region" description="Basic and acidic residues" evidence="1">
    <location>
        <begin position="18"/>
        <end position="35"/>
    </location>
</feature>
<keyword evidence="3" id="KW-1185">Reference proteome</keyword>
<proteinExistence type="predicted"/>
<accession>A0A448WCB8</accession>
<name>A0A448WCB8_9PLAT</name>
<feature type="region of interest" description="Disordered" evidence="1">
    <location>
        <begin position="310"/>
        <end position="338"/>
    </location>
</feature>
<feature type="compositionally biased region" description="Polar residues" evidence="1">
    <location>
        <begin position="154"/>
        <end position="175"/>
    </location>
</feature>
<sequence>MSDPAKTQMASSIQQKPEQMKTSHAEIDLDSEISRPLDSISKNTKSSTTLTSFSIGADSSALPSLSSDLDAKVSDVLSRIKATDERVAAFAASIPNKSSRGSSSSSLVTVTSGLRLSADPVTGGLIRSPSVSTSFGPRAPVLNTSSLSRLINSTTPFSRHQSSRAVITTPESSLQGDVEQRTTAAAVAAAQVVAEEEDVETVIKRVDLVAAHQEQARQHQQMFIKQHDHHNHHRQHHQPHSQIQMLTSRSTGELPVSNLGQNFDLDARITQLASVFHTSPPTTTATVVPSLTKAGLPITRTVSLSISSISSLPLDTAPPSPPPPPPPPPPQSSLVGPRASSILRPGAINSSHGRCFSAPGHFEASGFASGGSSNLRDSLMAKRGEIAEKLKMTQAAAAALAAASRTQSTSLPPPPPPPLPLSYALAYVAAKKKSASRSATVSMAQIHENEEDDELYSLLGV</sequence>
<dbReference type="Proteomes" id="UP000784294">
    <property type="component" value="Unassembled WGS sequence"/>
</dbReference>
<feature type="compositionally biased region" description="Pro residues" evidence="1">
    <location>
        <begin position="316"/>
        <end position="331"/>
    </location>
</feature>
<feature type="region of interest" description="Disordered" evidence="1">
    <location>
        <begin position="1"/>
        <end position="45"/>
    </location>
</feature>
<reference evidence="2" key="1">
    <citation type="submission" date="2018-11" db="EMBL/GenBank/DDBJ databases">
        <authorList>
            <consortium name="Pathogen Informatics"/>
        </authorList>
    </citation>
    <scope>NUCLEOTIDE SEQUENCE</scope>
</reference>
<dbReference type="AlphaFoldDB" id="A0A448WCB8"/>
<gene>
    <name evidence="2" type="ORF">PXEA_LOCUS1737</name>
</gene>
<evidence type="ECO:0000313" key="2">
    <source>
        <dbReference type="EMBL" id="VEL08297.1"/>
    </source>
</evidence>
<feature type="region of interest" description="Disordered" evidence="1">
    <location>
        <begin position="154"/>
        <end position="178"/>
    </location>
</feature>
<evidence type="ECO:0000313" key="3">
    <source>
        <dbReference type="Proteomes" id="UP000784294"/>
    </source>
</evidence>
<organism evidence="2 3">
    <name type="scientific">Protopolystoma xenopodis</name>
    <dbReference type="NCBI Taxonomy" id="117903"/>
    <lineage>
        <taxon>Eukaryota</taxon>
        <taxon>Metazoa</taxon>
        <taxon>Spiralia</taxon>
        <taxon>Lophotrochozoa</taxon>
        <taxon>Platyhelminthes</taxon>
        <taxon>Monogenea</taxon>
        <taxon>Polyopisthocotylea</taxon>
        <taxon>Polystomatidea</taxon>
        <taxon>Polystomatidae</taxon>
        <taxon>Protopolystoma</taxon>
    </lineage>
</organism>